<gene>
    <name evidence="2" type="ORF">GCM10010393_32390</name>
</gene>
<comment type="caution">
    <text evidence="2">The sequence shown here is derived from an EMBL/GenBank/DDBJ whole genome shotgun (WGS) entry which is preliminary data.</text>
</comment>
<accession>A0ABN3M9B1</accession>
<dbReference type="EMBL" id="BAAASR010000018">
    <property type="protein sequence ID" value="GAA2497773.1"/>
    <property type="molecule type" value="Genomic_DNA"/>
</dbReference>
<evidence type="ECO:0008006" key="4">
    <source>
        <dbReference type="Google" id="ProtNLM"/>
    </source>
</evidence>
<evidence type="ECO:0000256" key="1">
    <source>
        <dbReference type="SAM" id="MobiDB-lite"/>
    </source>
</evidence>
<feature type="region of interest" description="Disordered" evidence="1">
    <location>
        <begin position="106"/>
        <end position="127"/>
    </location>
</feature>
<proteinExistence type="predicted"/>
<organism evidence="2 3">
    <name type="scientific">Streptomyces gobitricini</name>
    <dbReference type="NCBI Taxonomy" id="68211"/>
    <lineage>
        <taxon>Bacteria</taxon>
        <taxon>Bacillati</taxon>
        <taxon>Actinomycetota</taxon>
        <taxon>Actinomycetes</taxon>
        <taxon>Kitasatosporales</taxon>
        <taxon>Streptomycetaceae</taxon>
        <taxon>Streptomyces</taxon>
    </lineage>
</organism>
<keyword evidence="3" id="KW-1185">Reference proteome</keyword>
<evidence type="ECO:0000313" key="3">
    <source>
        <dbReference type="Proteomes" id="UP001499942"/>
    </source>
</evidence>
<reference evidence="2 3" key="1">
    <citation type="journal article" date="2019" name="Int. J. Syst. Evol. Microbiol.">
        <title>The Global Catalogue of Microorganisms (GCM) 10K type strain sequencing project: providing services to taxonomists for standard genome sequencing and annotation.</title>
        <authorList>
            <consortium name="The Broad Institute Genomics Platform"/>
            <consortium name="The Broad Institute Genome Sequencing Center for Infectious Disease"/>
            <person name="Wu L."/>
            <person name="Ma J."/>
        </authorList>
    </citation>
    <scope>NUCLEOTIDE SEQUENCE [LARGE SCALE GENOMIC DNA]</scope>
    <source>
        <strain evidence="2 3">JCM 5062</strain>
    </source>
</reference>
<sequence>MILAMAGTDFPEDLRAAQTRLHQATAELAVLCHKLPWSVEPVTGRPGAARARTGQVTAGRPEGPGWTEEEKEAVARLRTECVELSLRISTHAYWYKVEAEERVRARSELKAVTRRPATPRHDVDEAA</sequence>
<dbReference type="Proteomes" id="UP001499942">
    <property type="component" value="Unassembled WGS sequence"/>
</dbReference>
<name>A0ABN3M9B1_9ACTN</name>
<protein>
    <recommendedName>
        <fullName evidence="4">Transposase</fullName>
    </recommendedName>
</protein>
<evidence type="ECO:0000313" key="2">
    <source>
        <dbReference type="EMBL" id="GAA2497773.1"/>
    </source>
</evidence>
<feature type="region of interest" description="Disordered" evidence="1">
    <location>
        <begin position="42"/>
        <end position="68"/>
    </location>
</feature>